<dbReference type="SMART" id="SM00530">
    <property type="entry name" value="HTH_XRE"/>
    <property type="match status" value="1"/>
</dbReference>
<dbReference type="InterPro" id="IPR001387">
    <property type="entry name" value="Cro/C1-type_HTH"/>
</dbReference>
<dbReference type="GO" id="GO:0005829">
    <property type="term" value="C:cytosol"/>
    <property type="evidence" value="ECO:0007669"/>
    <property type="project" value="TreeGrafter"/>
</dbReference>
<organism evidence="3 4">
    <name type="scientific">Glaciihabitans tibetensis</name>
    <dbReference type="NCBI Taxonomy" id="1266600"/>
    <lineage>
        <taxon>Bacteria</taxon>
        <taxon>Bacillati</taxon>
        <taxon>Actinomycetota</taxon>
        <taxon>Actinomycetes</taxon>
        <taxon>Micrococcales</taxon>
        <taxon>Microbacteriaceae</taxon>
        <taxon>Glaciihabitans</taxon>
    </lineage>
</organism>
<protein>
    <submittedName>
        <fullName evidence="3">Transcriptional regulator with XRE-family HTH domain</fullName>
    </submittedName>
</protein>
<dbReference type="InterPro" id="IPR050807">
    <property type="entry name" value="TransReg_Diox_bact_type"/>
</dbReference>
<dbReference type="InterPro" id="IPR014710">
    <property type="entry name" value="RmlC-like_jellyroll"/>
</dbReference>
<dbReference type="Gene3D" id="2.60.120.10">
    <property type="entry name" value="Jelly Rolls"/>
    <property type="match status" value="1"/>
</dbReference>
<keyword evidence="4" id="KW-1185">Reference proteome</keyword>
<dbReference type="CDD" id="cd02209">
    <property type="entry name" value="cupin_XRE_C"/>
    <property type="match status" value="1"/>
</dbReference>
<proteinExistence type="predicted"/>
<dbReference type="Pfam" id="PF01381">
    <property type="entry name" value="HTH_3"/>
    <property type="match status" value="1"/>
</dbReference>
<accession>A0A2T0VCT1</accession>
<dbReference type="PANTHER" id="PTHR46797:SF1">
    <property type="entry name" value="METHYLPHOSPHONATE SYNTHASE"/>
    <property type="match status" value="1"/>
</dbReference>
<dbReference type="SUPFAM" id="SSF47413">
    <property type="entry name" value="lambda repressor-like DNA-binding domains"/>
    <property type="match status" value="1"/>
</dbReference>
<gene>
    <name evidence="3" type="ORF">B0I08_10546</name>
</gene>
<evidence type="ECO:0000256" key="1">
    <source>
        <dbReference type="ARBA" id="ARBA00023125"/>
    </source>
</evidence>
<dbReference type="PANTHER" id="PTHR46797">
    <property type="entry name" value="HTH-TYPE TRANSCRIPTIONAL REGULATOR"/>
    <property type="match status" value="1"/>
</dbReference>
<feature type="domain" description="HTH cro/C1-type" evidence="2">
    <location>
        <begin position="13"/>
        <end position="67"/>
    </location>
</feature>
<dbReference type="SUPFAM" id="SSF51182">
    <property type="entry name" value="RmlC-like cupins"/>
    <property type="match status" value="1"/>
</dbReference>
<dbReference type="OrthoDB" id="5584941at2"/>
<dbReference type="GO" id="GO:0003677">
    <property type="term" value="F:DNA binding"/>
    <property type="evidence" value="ECO:0007669"/>
    <property type="project" value="UniProtKB-KW"/>
</dbReference>
<evidence type="ECO:0000313" key="4">
    <source>
        <dbReference type="Proteomes" id="UP000237983"/>
    </source>
</evidence>
<reference evidence="3 4" key="1">
    <citation type="submission" date="2018-03" db="EMBL/GenBank/DDBJ databases">
        <title>Genomic Encyclopedia of Type Strains, Phase III (KMG-III): the genomes of soil and plant-associated and newly described type strains.</title>
        <authorList>
            <person name="Whitman W."/>
        </authorList>
    </citation>
    <scope>NUCLEOTIDE SEQUENCE [LARGE SCALE GENOMIC DNA]</scope>
    <source>
        <strain evidence="3 4">CGMCC 1.12484</strain>
    </source>
</reference>
<comment type="caution">
    <text evidence="3">The sequence shown here is derived from an EMBL/GenBank/DDBJ whole genome shotgun (WGS) entry which is preliminary data.</text>
</comment>
<dbReference type="InterPro" id="IPR011051">
    <property type="entry name" value="RmlC_Cupin_sf"/>
</dbReference>
<dbReference type="Proteomes" id="UP000237983">
    <property type="component" value="Unassembled WGS sequence"/>
</dbReference>
<dbReference type="RefSeq" id="WP_106212419.1">
    <property type="nucleotide sequence ID" value="NZ_PVTL01000005.1"/>
</dbReference>
<dbReference type="InterPro" id="IPR010982">
    <property type="entry name" value="Lambda_DNA-bd_dom_sf"/>
</dbReference>
<evidence type="ECO:0000259" key="2">
    <source>
        <dbReference type="PROSITE" id="PS50943"/>
    </source>
</evidence>
<dbReference type="AlphaFoldDB" id="A0A2T0VCT1"/>
<sequence>MVEQLGSRIGSAIKRERTAAGLTVSELARRAGISKATVSQLESGGGNPSVETLWALGDALGVPFARLVDETPEPVTLIRAADAPRISSANSSYVAALLSASPPNARRDIYLVHVEPGSPKSSLPHTRGTVEHVILMTGTALVGPAASPLAMSPGDYLCYPGDAPHIFDAQDEGTTAVLISEIR</sequence>
<dbReference type="CDD" id="cd00093">
    <property type="entry name" value="HTH_XRE"/>
    <property type="match status" value="1"/>
</dbReference>
<dbReference type="GO" id="GO:0003700">
    <property type="term" value="F:DNA-binding transcription factor activity"/>
    <property type="evidence" value="ECO:0007669"/>
    <property type="project" value="TreeGrafter"/>
</dbReference>
<evidence type="ECO:0000313" key="3">
    <source>
        <dbReference type="EMBL" id="PRY67885.1"/>
    </source>
</evidence>
<dbReference type="PROSITE" id="PS50943">
    <property type="entry name" value="HTH_CROC1"/>
    <property type="match status" value="1"/>
</dbReference>
<dbReference type="EMBL" id="PVTL01000005">
    <property type="protein sequence ID" value="PRY67885.1"/>
    <property type="molecule type" value="Genomic_DNA"/>
</dbReference>
<dbReference type="Gene3D" id="1.10.260.40">
    <property type="entry name" value="lambda repressor-like DNA-binding domains"/>
    <property type="match status" value="1"/>
</dbReference>
<keyword evidence="1" id="KW-0238">DNA-binding</keyword>
<name>A0A2T0VCT1_9MICO</name>